<feature type="region of interest" description="Disordered" evidence="1">
    <location>
        <begin position="215"/>
        <end position="235"/>
    </location>
</feature>
<feature type="chain" id="PRO_5036765483" description="IcmL-like protein" evidence="2">
    <location>
        <begin position="21"/>
        <end position="235"/>
    </location>
</feature>
<evidence type="ECO:0008006" key="5">
    <source>
        <dbReference type="Google" id="ProtNLM"/>
    </source>
</evidence>
<feature type="region of interest" description="Disordered" evidence="1">
    <location>
        <begin position="31"/>
        <end position="53"/>
    </location>
</feature>
<sequence length="235" mass="25219">MKKTVLYAALIGTLASPIYADDTIAQANPSQPAVVKPGIQNEAPASTTPQPATTPEAAAATQANQPISCEYKIPPEKTDVSESLIKSWAEFATVKAFELDAPTLDQQMATLEKCFTKQGWEGFKTALDKSGNLKAIQAQNLTVSSQVDGNIVVNPAKENQWKVTIPLEVVYQNQQQRLTQLLSVDVLIGRKVTGDLGIMQMIAIPRVAGEAKTAPAAEIDVSKTPEETKTQTGLE</sequence>
<name>A0A917K049_9GAMM</name>
<dbReference type="RefSeq" id="WP_131777452.1">
    <property type="nucleotide sequence ID" value="NZ_BMOB01000014.1"/>
</dbReference>
<comment type="caution">
    <text evidence="3">The sequence shown here is derived from an EMBL/GenBank/DDBJ whole genome shotgun (WGS) entry which is preliminary data.</text>
</comment>
<evidence type="ECO:0000256" key="1">
    <source>
        <dbReference type="SAM" id="MobiDB-lite"/>
    </source>
</evidence>
<feature type="signal peptide" evidence="2">
    <location>
        <begin position="1"/>
        <end position="20"/>
    </location>
</feature>
<dbReference type="OrthoDB" id="5653338at2"/>
<dbReference type="Proteomes" id="UP000630149">
    <property type="component" value="Unassembled WGS sequence"/>
</dbReference>
<evidence type="ECO:0000313" key="3">
    <source>
        <dbReference type="EMBL" id="GGI92968.1"/>
    </source>
</evidence>
<feature type="compositionally biased region" description="Basic and acidic residues" evidence="1">
    <location>
        <begin position="220"/>
        <end position="229"/>
    </location>
</feature>
<dbReference type="Pfam" id="PF11393">
    <property type="entry name" value="T4BSS_DotI_IcmL"/>
    <property type="match status" value="1"/>
</dbReference>
<dbReference type="EMBL" id="BMOB01000014">
    <property type="protein sequence ID" value="GGI92968.1"/>
    <property type="molecule type" value="Genomic_DNA"/>
</dbReference>
<dbReference type="AlphaFoldDB" id="A0A917K049"/>
<keyword evidence="2" id="KW-0732">Signal</keyword>
<feature type="compositionally biased region" description="Low complexity" evidence="1">
    <location>
        <begin position="43"/>
        <end position="53"/>
    </location>
</feature>
<accession>A0A917K049</accession>
<keyword evidence="4" id="KW-1185">Reference proteome</keyword>
<gene>
    <name evidence="3" type="ORF">GCM10007966_21960</name>
</gene>
<evidence type="ECO:0000256" key="2">
    <source>
        <dbReference type="SAM" id="SignalP"/>
    </source>
</evidence>
<reference evidence="3" key="1">
    <citation type="journal article" date="2014" name="Int. J. Syst. Evol. Microbiol.">
        <title>Complete genome sequence of Corynebacterium casei LMG S-19264T (=DSM 44701T), isolated from a smear-ripened cheese.</title>
        <authorList>
            <consortium name="US DOE Joint Genome Institute (JGI-PGF)"/>
            <person name="Walter F."/>
            <person name="Albersmeier A."/>
            <person name="Kalinowski J."/>
            <person name="Ruckert C."/>
        </authorList>
    </citation>
    <scope>NUCLEOTIDE SEQUENCE</scope>
    <source>
        <strain evidence="3">JCM 13919</strain>
    </source>
</reference>
<organism evidence="3 4">
    <name type="scientific">Legionella impletisoli</name>
    <dbReference type="NCBI Taxonomy" id="343510"/>
    <lineage>
        <taxon>Bacteria</taxon>
        <taxon>Pseudomonadati</taxon>
        <taxon>Pseudomonadota</taxon>
        <taxon>Gammaproteobacteria</taxon>
        <taxon>Legionellales</taxon>
        <taxon>Legionellaceae</taxon>
        <taxon>Legionella</taxon>
    </lineage>
</organism>
<reference evidence="3" key="2">
    <citation type="submission" date="2020-09" db="EMBL/GenBank/DDBJ databases">
        <authorList>
            <person name="Sun Q."/>
            <person name="Ohkuma M."/>
        </authorList>
    </citation>
    <scope>NUCLEOTIDE SEQUENCE</scope>
    <source>
        <strain evidence="3">JCM 13919</strain>
    </source>
</reference>
<dbReference type="InterPro" id="IPR021055">
    <property type="entry name" value="T4BSS_IcmL/DotI"/>
</dbReference>
<dbReference type="CDD" id="cd16385">
    <property type="entry name" value="IcmL"/>
    <property type="match status" value="1"/>
</dbReference>
<proteinExistence type="predicted"/>
<protein>
    <recommendedName>
        <fullName evidence="5">IcmL-like protein</fullName>
    </recommendedName>
</protein>
<evidence type="ECO:0000313" key="4">
    <source>
        <dbReference type="Proteomes" id="UP000630149"/>
    </source>
</evidence>